<dbReference type="Pfam" id="PF07885">
    <property type="entry name" value="Ion_trans_2"/>
    <property type="match status" value="1"/>
</dbReference>
<accession>A0A7C9HLH3</accession>
<feature type="domain" description="Potassium channel" evidence="2">
    <location>
        <begin position="68"/>
        <end position="133"/>
    </location>
</feature>
<sequence length="149" mass="16502">MLVRALLAGLPTLVLCVALQALFVSLALKCYDRMRPRAGARLTQWRSVKLLSAIMMLMLLGNFLQMGLWAFLFRLLGEFADFPSSLYHSAVNFTTLGYGDVVMSPRWRLLGALEAANGILMFGVSTAVMTAAVIEMLRLEARSRNDDAK</sequence>
<dbReference type="InterPro" id="IPR013099">
    <property type="entry name" value="K_chnl_dom"/>
</dbReference>
<protein>
    <submittedName>
        <fullName evidence="3">Two pore domain potassium channel family protein</fullName>
    </submittedName>
</protein>
<keyword evidence="1" id="KW-0472">Membrane</keyword>
<evidence type="ECO:0000256" key="1">
    <source>
        <dbReference type="SAM" id="Phobius"/>
    </source>
</evidence>
<name>A0A7C9HLH3_9GAMM</name>
<dbReference type="Proteomes" id="UP000479692">
    <property type="component" value="Unassembled WGS sequence"/>
</dbReference>
<keyword evidence="1" id="KW-0812">Transmembrane</keyword>
<evidence type="ECO:0000313" key="3">
    <source>
        <dbReference type="EMBL" id="MUV13690.1"/>
    </source>
</evidence>
<keyword evidence="3" id="KW-0406">Ion transport</keyword>
<feature type="transmembrane region" description="Helical" evidence="1">
    <location>
        <begin position="48"/>
        <end position="72"/>
    </location>
</feature>
<proteinExistence type="predicted"/>
<gene>
    <name evidence="3" type="ORF">GN331_05645</name>
</gene>
<keyword evidence="1" id="KW-1133">Transmembrane helix</keyword>
<organism evidence="3 4">
    <name type="scientific">Noviluteimonas gilva</name>
    <dbReference type="NCBI Taxonomy" id="2682097"/>
    <lineage>
        <taxon>Bacteria</taxon>
        <taxon>Pseudomonadati</taxon>
        <taxon>Pseudomonadota</taxon>
        <taxon>Gammaproteobacteria</taxon>
        <taxon>Lysobacterales</taxon>
        <taxon>Lysobacteraceae</taxon>
        <taxon>Noviluteimonas</taxon>
    </lineage>
</organism>
<keyword evidence="3" id="KW-0813">Transport</keyword>
<dbReference type="RefSeq" id="WP_156640871.1">
    <property type="nucleotide sequence ID" value="NZ_WOXT01000001.1"/>
</dbReference>
<keyword evidence="3" id="KW-0407">Ion channel</keyword>
<dbReference type="SUPFAM" id="SSF81324">
    <property type="entry name" value="Voltage-gated potassium channels"/>
    <property type="match status" value="1"/>
</dbReference>
<comment type="caution">
    <text evidence="3">The sequence shown here is derived from an EMBL/GenBank/DDBJ whole genome shotgun (WGS) entry which is preliminary data.</text>
</comment>
<reference evidence="3 4" key="1">
    <citation type="submission" date="2019-12" db="EMBL/GenBank/DDBJ databases">
        <authorList>
            <person name="Xu J."/>
        </authorList>
    </citation>
    <scope>NUCLEOTIDE SEQUENCE [LARGE SCALE GENOMIC DNA]</scope>
    <source>
        <strain evidence="3 4">HX-5-24</strain>
    </source>
</reference>
<evidence type="ECO:0000259" key="2">
    <source>
        <dbReference type="Pfam" id="PF07885"/>
    </source>
</evidence>
<evidence type="ECO:0000313" key="4">
    <source>
        <dbReference type="Proteomes" id="UP000479692"/>
    </source>
</evidence>
<dbReference type="AlphaFoldDB" id="A0A7C9HLH3"/>
<dbReference type="Gene3D" id="1.10.287.70">
    <property type="match status" value="1"/>
</dbReference>
<dbReference type="GO" id="GO:0034220">
    <property type="term" value="P:monoatomic ion transmembrane transport"/>
    <property type="evidence" value="ECO:0007669"/>
    <property type="project" value="UniProtKB-KW"/>
</dbReference>
<feature type="transmembrane region" description="Helical" evidence="1">
    <location>
        <begin position="6"/>
        <end position="28"/>
    </location>
</feature>
<dbReference type="EMBL" id="WOXT01000001">
    <property type="protein sequence ID" value="MUV13690.1"/>
    <property type="molecule type" value="Genomic_DNA"/>
</dbReference>
<keyword evidence="4" id="KW-1185">Reference proteome</keyword>
<feature type="transmembrane region" description="Helical" evidence="1">
    <location>
        <begin position="115"/>
        <end position="134"/>
    </location>
</feature>